<evidence type="ECO:0000313" key="2">
    <source>
        <dbReference type="Proteomes" id="UP000026900"/>
    </source>
</evidence>
<dbReference type="GeneID" id="19526107"/>
<dbReference type="Pfam" id="PF10934">
    <property type="entry name" value="Sheath_initiator"/>
    <property type="match status" value="1"/>
</dbReference>
<dbReference type="Proteomes" id="UP000026900">
    <property type="component" value="Segment"/>
</dbReference>
<sequence>MAQYIEKIIASGDTLQSIAQHKLGDAQRWRELAEFNKLRYPYIVNTVAEKMKNPEHLLTVGDTLTFAVNDENRATVLTSMRYSDKFNATNIYDITLGMDIDVLPALDDNGAAGFDGEILGFNGNGWDVSHPASTSYKKDLKICRGIENLKQSLLIRLLTPKGSYLNHPNYGSVLADIMGSKKTEEVALRAVNEIERCIRTDGRVKHVERGANSFDSNTLTVEMSIYTITTEEAFTFAVSANTSGIISLLN</sequence>
<dbReference type="InterPro" id="IPR036779">
    <property type="entry name" value="LysM_dom_sf"/>
</dbReference>
<organism evidence="1 2">
    <name type="scientific">Bacillus phage Hakuna</name>
    <dbReference type="NCBI Taxonomy" id="1486659"/>
    <lineage>
        <taxon>Viruses</taxon>
        <taxon>Duplodnaviria</taxon>
        <taxon>Heunggongvirae</taxon>
        <taxon>Uroviricota</taxon>
        <taxon>Caudoviricetes</taxon>
        <taxon>Herelleviridae</taxon>
        <taxon>Bastillevirinae</taxon>
        <taxon>Wphvirus</taxon>
        <taxon>Wphvirus hakuna</taxon>
    </lineage>
</organism>
<dbReference type="KEGG" id="vg:19526107"/>
<accession>A0A024B0Z3</accession>
<dbReference type="SUPFAM" id="SSF160719">
    <property type="entry name" value="gpW/gp25-like"/>
    <property type="match status" value="1"/>
</dbReference>
<keyword evidence="2" id="KW-1185">Reference proteome</keyword>
<dbReference type="Gene3D" id="3.10.350.10">
    <property type="entry name" value="LysM domain"/>
    <property type="match status" value="1"/>
</dbReference>
<protein>
    <submittedName>
        <fullName evidence="1">Baseplate protein</fullName>
    </submittedName>
</protein>
<dbReference type="EMBL" id="KJ489399">
    <property type="protein sequence ID" value="AHZ10125.1"/>
    <property type="molecule type" value="Genomic_DNA"/>
</dbReference>
<dbReference type="Gene3D" id="3.10.450.40">
    <property type="match status" value="1"/>
</dbReference>
<reference evidence="2" key="1">
    <citation type="submission" date="2014-09" db="EMBL/GenBank/DDBJ databases">
        <authorList>
            <person name="Sauder A.B."/>
            <person name="McKenzie Q.R."/>
            <person name="Temple L.M."/>
            <person name="Alexis B.K."/>
            <person name="Al-Atrache Z."/>
            <person name="Lewis L.O."/>
            <person name="Loesser-Casey K.E."/>
            <person name="Mitchell K.J."/>
        </authorList>
    </citation>
    <scope>NUCLEOTIDE SEQUENCE [LARGE SCALE GENOMIC DNA]</scope>
</reference>
<evidence type="ECO:0000313" key="1">
    <source>
        <dbReference type="EMBL" id="AHZ10125.1"/>
    </source>
</evidence>
<proteinExistence type="predicted"/>
<name>A0A024B0Z3_9CAUD</name>
<dbReference type="InterPro" id="IPR020288">
    <property type="entry name" value="Sheath_initiator"/>
</dbReference>
<dbReference type="RefSeq" id="YP_009036556.1">
    <property type="nucleotide sequence ID" value="NC_024213.1"/>
</dbReference>